<organism evidence="1 2">
    <name type="scientific">Mumia zhuanghuii</name>
    <dbReference type="NCBI Taxonomy" id="2585211"/>
    <lineage>
        <taxon>Bacteria</taxon>
        <taxon>Bacillati</taxon>
        <taxon>Actinomycetota</taxon>
        <taxon>Actinomycetes</taxon>
        <taxon>Propionibacteriales</taxon>
        <taxon>Nocardioidaceae</taxon>
        <taxon>Mumia</taxon>
    </lineage>
</organism>
<evidence type="ECO:0000313" key="2">
    <source>
        <dbReference type="Proteomes" id="UP000307768"/>
    </source>
</evidence>
<comment type="caution">
    <text evidence="1">The sequence shown here is derived from an EMBL/GenBank/DDBJ whole genome shotgun (WGS) entry which is preliminary data.</text>
</comment>
<sequence length="183" mass="19617">MAHPFAVGISVTSALENLVRPDVRPPSLAPNPEMDPLVLEDALVEGQLLDVRFDAMRKTIGALFDFKGGLQLREGNTAVLVAVGVENFEWNSGEPSSVPTVWPVMGSRPHTSGHRWAIDLSLLGNGGLGIVAQRAHFYGVDVPGMDDAQPVLDEADDATVRTGFVSWHSPFTLVNATSFEGTL</sequence>
<name>A0A5Q6RRL7_9ACTN</name>
<gene>
    <name evidence="1" type="ORF">FE697_017200</name>
</gene>
<proteinExistence type="predicted"/>
<protein>
    <submittedName>
        <fullName evidence="1">Uncharacterized protein</fullName>
    </submittedName>
</protein>
<dbReference type="RefSeq" id="WP_149770848.1">
    <property type="nucleotide sequence ID" value="NZ_VDFQ02000005.1"/>
</dbReference>
<evidence type="ECO:0000313" key="1">
    <source>
        <dbReference type="EMBL" id="KAA1420679.1"/>
    </source>
</evidence>
<dbReference type="OrthoDB" id="4172175at2"/>
<accession>A0A5Q6RRL7</accession>
<reference evidence="1 2" key="1">
    <citation type="submission" date="2019-09" db="EMBL/GenBank/DDBJ databases">
        <title>Mumia zhuanghuii sp. nov. isolated from the intestinal contents of plateau pika (Ochotona curzoniae) in the Qinghai-Tibet plateau of China.</title>
        <authorList>
            <person name="Tian Z."/>
        </authorList>
    </citation>
    <scope>NUCLEOTIDE SEQUENCE [LARGE SCALE GENOMIC DNA]</scope>
    <source>
        <strain evidence="2">350</strain>
    </source>
</reference>
<dbReference type="AlphaFoldDB" id="A0A5Q6RRL7"/>
<dbReference type="EMBL" id="VDFQ02000005">
    <property type="protein sequence ID" value="KAA1420679.1"/>
    <property type="molecule type" value="Genomic_DNA"/>
</dbReference>
<dbReference type="Proteomes" id="UP000307768">
    <property type="component" value="Unassembled WGS sequence"/>
</dbReference>